<gene>
    <name evidence="2" type="ORF">EV383_4397</name>
</gene>
<reference evidence="2 3" key="1">
    <citation type="submission" date="2019-02" db="EMBL/GenBank/DDBJ databases">
        <title>Sequencing the genomes of 1000 actinobacteria strains.</title>
        <authorList>
            <person name="Klenk H.-P."/>
        </authorList>
    </citation>
    <scope>NUCLEOTIDE SEQUENCE [LARGE SCALE GENOMIC DNA]</scope>
    <source>
        <strain evidence="2 3">DSM 45779</strain>
    </source>
</reference>
<comment type="caution">
    <text evidence="2">The sequence shown here is derived from an EMBL/GenBank/DDBJ whole genome shotgun (WGS) entry which is preliminary data.</text>
</comment>
<dbReference type="RefSeq" id="WP_130291626.1">
    <property type="nucleotide sequence ID" value="NZ_SHKL01000001.1"/>
</dbReference>
<evidence type="ECO:0000313" key="2">
    <source>
        <dbReference type="EMBL" id="RZT87472.1"/>
    </source>
</evidence>
<accession>A0A4Q7UZB3</accession>
<dbReference type="EMBL" id="SHKL01000001">
    <property type="protein sequence ID" value="RZT87472.1"/>
    <property type="molecule type" value="Genomic_DNA"/>
</dbReference>
<keyword evidence="3" id="KW-1185">Reference proteome</keyword>
<feature type="region of interest" description="Disordered" evidence="1">
    <location>
        <begin position="129"/>
        <end position="154"/>
    </location>
</feature>
<dbReference type="AlphaFoldDB" id="A0A4Q7UZB3"/>
<dbReference type="Proteomes" id="UP000291591">
    <property type="component" value="Unassembled WGS sequence"/>
</dbReference>
<feature type="region of interest" description="Disordered" evidence="1">
    <location>
        <begin position="1"/>
        <end position="45"/>
    </location>
</feature>
<protein>
    <recommendedName>
        <fullName evidence="4">Terminase small subunit</fullName>
    </recommendedName>
</protein>
<name>A0A4Q7UZB3_PSEST</name>
<sequence>MGGARNRSGPQPDPTSGRSDRRGLSLTALPAEGFTGETPDFPLPDLADREREVWEQAWRTPQAAAWAAEPWRQRTVAMWVRWSVRMEASDASAALGNVVVRFADQIGLTPAGLKENGWKVAADVVSEKRATAKKPTATARPRSRFKVVNGDDAG</sequence>
<dbReference type="OrthoDB" id="3391752at2"/>
<proteinExistence type="predicted"/>
<evidence type="ECO:0008006" key="4">
    <source>
        <dbReference type="Google" id="ProtNLM"/>
    </source>
</evidence>
<organism evidence="2 3">
    <name type="scientific">Pseudonocardia sediminis</name>
    <dbReference type="NCBI Taxonomy" id="1397368"/>
    <lineage>
        <taxon>Bacteria</taxon>
        <taxon>Bacillati</taxon>
        <taxon>Actinomycetota</taxon>
        <taxon>Actinomycetes</taxon>
        <taxon>Pseudonocardiales</taxon>
        <taxon>Pseudonocardiaceae</taxon>
        <taxon>Pseudonocardia</taxon>
    </lineage>
</organism>
<evidence type="ECO:0000256" key="1">
    <source>
        <dbReference type="SAM" id="MobiDB-lite"/>
    </source>
</evidence>
<evidence type="ECO:0000313" key="3">
    <source>
        <dbReference type="Proteomes" id="UP000291591"/>
    </source>
</evidence>